<dbReference type="Gene3D" id="3.30.870.10">
    <property type="entry name" value="Endonuclease Chain A"/>
    <property type="match status" value="1"/>
</dbReference>
<accession>A0ABU0XSZ2</accession>
<dbReference type="RefSeq" id="WP_307778949.1">
    <property type="nucleotide sequence ID" value="NZ_JAVFKP010000002.1"/>
</dbReference>
<name>A0ABU0XSZ2_9BURK</name>
<evidence type="ECO:0000313" key="2">
    <source>
        <dbReference type="Proteomes" id="UP001237592"/>
    </source>
</evidence>
<evidence type="ECO:0000313" key="1">
    <source>
        <dbReference type="EMBL" id="MDQ4626109.1"/>
    </source>
</evidence>
<gene>
    <name evidence="1" type="ORF">RB624_09450</name>
</gene>
<evidence type="ECO:0008006" key="3">
    <source>
        <dbReference type="Google" id="ProtNLM"/>
    </source>
</evidence>
<sequence length="181" mass="20402">MKNHESRRLFEQMTGRRLLPHKEVILVSPYISFDILRSTQSLGQMLDEWIGDGCNVTLITKPPAAEEMSEFDLLASRGFSIWYVPKLHAKAYVFRVDRAKLNQFQQNAKDMLLLGSANLTNSGFNPAGIRTKDPQIELSYQIAVADEDDLDDFLSYLAGVSIGHDVLKNNISSNGAKNDRR</sequence>
<reference evidence="1 2" key="1">
    <citation type="submission" date="2023-08" db="EMBL/GenBank/DDBJ databases">
        <title>Draft genome sequence of Janthinobacterium lividum.</title>
        <authorList>
            <person name="Chun B.H."/>
            <person name="Lee Y."/>
        </authorList>
    </citation>
    <scope>NUCLEOTIDE SEQUENCE [LARGE SCALE GENOMIC DNA]</scope>
    <source>
        <strain evidence="1 2">AMJK</strain>
    </source>
</reference>
<organism evidence="1 2">
    <name type="scientific">Janthinobacterium lividum</name>
    <dbReference type="NCBI Taxonomy" id="29581"/>
    <lineage>
        <taxon>Bacteria</taxon>
        <taxon>Pseudomonadati</taxon>
        <taxon>Pseudomonadota</taxon>
        <taxon>Betaproteobacteria</taxon>
        <taxon>Burkholderiales</taxon>
        <taxon>Oxalobacteraceae</taxon>
        <taxon>Janthinobacterium</taxon>
    </lineage>
</organism>
<dbReference type="Proteomes" id="UP001237592">
    <property type="component" value="Unassembled WGS sequence"/>
</dbReference>
<dbReference type="EMBL" id="JAVFKP010000002">
    <property type="protein sequence ID" value="MDQ4626109.1"/>
    <property type="molecule type" value="Genomic_DNA"/>
</dbReference>
<protein>
    <recommendedName>
        <fullName evidence="3">Phospholipase D-like domain-containing protein</fullName>
    </recommendedName>
</protein>
<comment type="caution">
    <text evidence="1">The sequence shown here is derived from an EMBL/GenBank/DDBJ whole genome shotgun (WGS) entry which is preliminary data.</text>
</comment>
<proteinExistence type="predicted"/>
<keyword evidence="2" id="KW-1185">Reference proteome</keyword>